<dbReference type="EMBL" id="BDCX01000023">
    <property type="protein sequence ID" value="GAT71231.1"/>
    <property type="molecule type" value="Genomic_DNA"/>
</dbReference>
<keyword evidence="8" id="KW-1185">Reference proteome</keyword>
<dbReference type="OrthoDB" id="8882959at2"/>
<organism evidence="7 8">
    <name type="scientific">Planomonospora sphaerica</name>
    <dbReference type="NCBI Taxonomy" id="161355"/>
    <lineage>
        <taxon>Bacteria</taxon>
        <taxon>Bacillati</taxon>
        <taxon>Actinomycetota</taxon>
        <taxon>Actinomycetes</taxon>
        <taxon>Streptosporangiales</taxon>
        <taxon>Streptosporangiaceae</taxon>
        <taxon>Planomonospora</taxon>
    </lineage>
</organism>
<dbReference type="Pfam" id="PF13519">
    <property type="entry name" value="VWA_2"/>
    <property type="match status" value="1"/>
</dbReference>
<feature type="domain" description="VWFA" evidence="6">
    <location>
        <begin position="87"/>
        <end position="275"/>
    </location>
</feature>
<evidence type="ECO:0000313" key="8">
    <source>
        <dbReference type="Proteomes" id="UP000077701"/>
    </source>
</evidence>
<dbReference type="Gene3D" id="3.40.50.410">
    <property type="entry name" value="von Willebrand factor, type A domain"/>
    <property type="match status" value="1"/>
</dbReference>
<feature type="transmembrane region" description="Helical" evidence="5">
    <location>
        <begin position="291"/>
        <end position="310"/>
    </location>
</feature>
<protein>
    <submittedName>
        <fullName evidence="7">VWA domain-containing protein</fullName>
    </submittedName>
</protein>
<keyword evidence="3 5" id="KW-1133">Transmembrane helix</keyword>
<name>A0A171DQ96_9ACTN</name>
<evidence type="ECO:0000256" key="3">
    <source>
        <dbReference type="ARBA" id="ARBA00022989"/>
    </source>
</evidence>
<sequence length="315" mass="33480">MTFLSPAWLWLFAALAALVAAYVAAQFARRRYAVRFTNLPLLDLVTPSGPDWRRHVAPALFLLMMSLLVLSAARPADAVRVPRDRATIIIALDVSLSMEADDVSPNRLAAAKEAAQKFVRDLPERFNVGLVAFARSAAVVVSPTIDHQAVATSLANLNTRAGTAIGEAVFSSIDSIRFFDQQAVSDPPPAAIVLLSDGDNTSGRSVAEAVESAVNARVPVSTIAYGTQDGTVSIDGREVNVPVNKVTLQTLSQGTGGRAYEAESGSELRAVYEQIGTSLGYRTVNQEIGRWFTVAGVVTGLLFAVSALLLGSRIP</sequence>
<feature type="transmembrane region" description="Helical" evidence="5">
    <location>
        <begin position="55"/>
        <end position="73"/>
    </location>
</feature>
<dbReference type="InterPro" id="IPR002035">
    <property type="entry name" value="VWF_A"/>
</dbReference>
<dbReference type="Proteomes" id="UP000077701">
    <property type="component" value="Unassembled WGS sequence"/>
</dbReference>
<evidence type="ECO:0000256" key="4">
    <source>
        <dbReference type="ARBA" id="ARBA00023136"/>
    </source>
</evidence>
<dbReference type="SMART" id="SM00327">
    <property type="entry name" value="VWA"/>
    <property type="match status" value="1"/>
</dbReference>
<keyword evidence="4 5" id="KW-0472">Membrane</keyword>
<dbReference type="AlphaFoldDB" id="A0A171DQ96"/>
<dbReference type="InterPro" id="IPR036465">
    <property type="entry name" value="vWFA_dom_sf"/>
</dbReference>
<reference evidence="8" key="2">
    <citation type="submission" date="2016-04" db="EMBL/GenBank/DDBJ databases">
        <title>Planomonospora sphaerica JCM9374 whole genome shotgun sequence.</title>
        <authorList>
            <person name="Suzuki T."/>
            <person name="Dohra H."/>
            <person name="Kodani S."/>
        </authorList>
    </citation>
    <scope>NUCLEOTIDE SEQUENCE [LARGE SCALE GENOMIC DNA]</scope>
    <source>
        <strain evidence="8">JCM 9374</strain>
    </source>
</reference>
<dbReference type="STRING" id="161355.PS9374_06922"/>
<evidence type="ECO:0000256" key="5">
    <source>
        <dbReference type="SAM" id="Phobius"/>
    </source>
</evidence>
<proteinExistence type="predicted"/>
<keyword evidence="2 5" id="KW-0812">Transmembrane</keyword>
<dbReference type="InterPro" id="IPR050768">
    <property type="entry name" value="UPF0353/GerABKA_families"/>
</dbReference>
<dbReference type="RefSeq" id="WP_068904170.1">
    <property type="nucleotide sequence ID" value="NZ_BDCX01000023.1"/>
</dbReference>
<accession>A0A171DQ96</accession>
<gene>
    <name evidence="7" type="ORF">PS9374_06922</name>
</gene>
<comment type="caution">
    <text evidence="7">The sequence shown here is derived from an EMBL/GenBank/DDBJ whole genome shotgun (WGS) entry which is preliminary data.</text>
</comment>
<evidence type="ECO:0000313" key="7">
    <source>
        <dbReference type="EMBL" id="GAT71231.1"/>
    </source>
</evidence>
<dbReference type="PROSITE" id="PS50234">
    <property type="entry name" value="VWFA"/>
    <property type="match status" value="1"/>
</dbReference>
<dbReference type="PANTHER" id="PTHR22550:SF5">
    <property type="entry name" value="LEUCINE ZIPPER PROTEIN 4"/>
    <property type="match status" value="1"/>
</dbReference>
<dbReference type="SUPFAM" id="SSF53300">
    <property type="entry name" value="vWA-like"/>
    <property type="match status" value="1"/>
</dbReference>
<dbReference type="PANTHER" id="PTHR22550">
    <property type="entry name" value="SPORE GERMINATION PROTEIN"/>
    <property type="match status" value="1"/>
</dbReference>
<evidence type="ECO:0000259" key="6">
    <source>
        <dbReference type="PROSITE" id="PS50234"/>
    </source>
</evidence>
<reference evidence="7 8" key="1">
    <citation type="journal article" date="2016" name="Genome Announc.">
        <title>Draft Genome Sequence of Planomonospora sphaerica JCM9374, a Rare Actinomycete.</title>
        <authorList>
            <person name="Dohra H."/>
            <person name="Suzuki T."/>
            <person name="Inoue Y."/>
            <person name="Kodani S."/>
        </authorList>
    </citation>
    <scope>NUCLEOTIDE SEQUENCE [LARGE SCALE GENOMIC DNA]</scope>
    <source>
        <strain evidence="7 8">JCM 9374</strain>
    </source>
</reference>
<evidence type="ECO:0000256" key="1">
    <source>
        <dbReference type="ARBA" id="ARBA00022475"/>
    </source>
</evidence>
<keyword evidence="1" id="KW-1003">Cell membrane</keyword>
<evidence type="ECO:0000256" key="2">
    <source>
        <dbReference type="ARBA" id="ARBA00022692"/>
    </source>
</evidence>